<dbReference type="Proteomes" id="UP000228533">
    <property type="component" value="Unassembled WGS sequence"/>
</dbReference>
<evidence type="ECO:0000313" key="9">
    <source>
        <dbReference type="EMBL" id="PIT96226.1"/>
    </source>
</evidence>
<feature type="domain" description="Peptidase M24" evidence="8">
    <location>
        <begin position="12"/>
        <end position="250"/>
    </location>
</feature>
<comment type="function">
    <text evidence="1 6">Removes the N-terminal methionine from nascent proteins. The N-terminal methionine is often cleaved when the second residue in the primary sequence is small and uncharged (Met-Ala-, Cys, Gly, Pro, Ser, Thr, or Val). Requires deformylation of the N(alpha)-formylated initiator methionine before it can be hydrolyzed.</text>
</comment>
<gene>
    <name evidence="6 9" type="primary">map</name>
    <name evidence="9" type="ORF">COT94_01445</name>
</gene>
<dbReference type="InterPro" id="IPR036005">
    <property type="entry name" value="Creatinase/aminopeptidase-like"/>
</dbReference>
<dbReference type="GO" id="GO:0070006">
    <property type="term" value="F:metalloaminopeptidase activity"/>
    <property type="evidence" value="ECO:0007669"/>
    <property type="project" value="UniProtKB-UniRule"/>
</dbReference>
<dbReference type="InterPro" id="IPR000994">
    <property type="entry name" value="Pept_M24"/>
</dbReference>
<organism evidence="9 10">
    <name type="scientific">Candidatus Falkowbacteria bacterium CG10_big_fil_rev_8_21_14_0_10_37_14</name>
    <dbReference type="NCBI Taxonomy" id="1974561"/>
    <lineage>
        <taxon>Bacteria</taxon>
        <taxon>Candidatus Falkowiibacteriota</taxon>
    </lineage>
</organism>
<dbReference type="Pfam" id="PF00557">
    <property type="entry name" value="Peptidase_M24"/>
    <property type="match status" value="1"/>
</dbReference>
<feature type="binding site" evidence="6">
    <location>
        <position position="113"/>
    </location>
    <ligand>
        <name>a divalent metal cation</name>
        <dbReference type="ChEBI" id="CHEBI:60240"/>
        <label>1</label>
    </ligand>
</feature>
<evidence type="ECO:0000256" key="5">
    <source>
        <dbReference type="ARBA" id="ARBA00022801"/>
    </source>
</evidence>
<dbReference type="HAMAP" id="MF_01974">
    <property type="entry name" value="MetAP_1"/>
    <property type="match status" value="1"/>
</dbReference>
<dbReference type="GO" id="GO:0006508">
    <property type="term" value="P:proteolysis"/>
    <property type="evidence" value="ECO:0007669"/>
    <property type="project" value="UniProtKB-KW"/>
</dbReference>
<evidence type="ECO:0000256" key="6">
    <source>
        <dbReference type="HAMAP-Rule" id="MF_01974"/>
    </source>
</evidence>
<evidence type="ECO:0000256" key="1">
    <source>
        <dbReference type="ARBA" id="ARBA00002521"/>
    </source>
</evidence>
<protein>
    <recommendedName>
        <fullName evidence="6 7">Methionine aminopeptidase</fullName>
        <shortName evidence="6">MAP</shortName>
        <shortName evidence="6">MetAP</shortName>
        <ecNumber evidence="6 7">3.4.11.18</ecNumber>
    </recommendedName>
    <alternativeName>
        <fullName evidence="6">Peptidase M</fullName>
    </alternativeName>
</protein>
<dbReference type="AlphaFoldDB" id="A0A2M6WU28"/>
<comment type="catalytic activity">
    <reaction evidence="6 7">
        <text>Release of N-terminal amino acids, preferentially methionine, from peptides and arylamides.</text>
        <dbReference type="EC" id="3.4.11.18"/>
    </reaction>
</comment>
<proteinExistence type="inferred from homology"/>
<keyword evidence="3 6" id="KW-0645">Protease</keyword>
<dbReference type="GO" id="GO:0005829">
    <property type="term" value="C:cytosol"/>
    <property type="evidence" value="ECO:0007669"/>
    <property type="project" value="TreeGrafter"/>
</dbReference>
<dbReference type="PANTHER" id="PTHR43330:SF27">
    <property type="entry name" value="METHIONINE AMINOPEPTIDASE"/>
    <property type="match status" value="1"/>
</dbReference>
<feature type="binding site" evidence="6">
    <location>
        <position position="212"/>
    </location>
    <ligand>
        <name>a divalent metal cation</name>
        <dbReference type="ChEBI" id="CHEBI:60240"/>
        <label>2</label>
        <note>catalytic</note>
    </ligand>
</feature>
<dbReference type="EC" id="3.4.11.18" evidence="6 7"/>
<dbReference type="EMBL" id="PFAM01000009">
    <property type="protein sequence ID" value="PIT96226.1"/>
    <property type="molecule type" value="Genomic_DNA"/>
</dbReference>
<keyword evidence="5 6" id="KW-0378">Hydrolase</keyword>
<dbReference type="InterPro" id="IPR002467">
    <property type="entry name" value="Pept_M24A_MAP1"/>
</dbReference>
<comment type="cofactor">
    <cofactor evidence="6">
        <name>Co(2+)</name>
        <dbReference type="ChEBI" id="CHEBI:48828"/>
    </cofactor>
    <cofactor evidence="6">
        <name>Zn(2+)</name>
        <dbReference type="ChEBI" id="CHEBI:29105"/>
    </cofactor>
    <cofactor evidence="6">
        <name>Mn(2+)</name>
        <dbReference type="ChEBI" id="CHEBI:29035"/>
    </cofactor>
    <cofactor evidence="6">
        <name>Fe(2+)</name>
        <dbReference type="ChEBI" id="CHEBI:29033"/>
    </cofactor>
    <text evidence="6">Binds 2 divalent metal cations per subunit. Has a high-affinity and a low affinity metal-binding site. The true nature of the physiological cofactor is under debate. The enzyme is active with cobalt, zinc, manganese or divalent iron ions. Most likely, methionine aminopeptidases function as mononuclear Fe(2+)-metalloproteases under physiological conditions, and the catalytically relevant metal-binding site has been assigned to the histidine-containing high-affinity site.</text>
</comment>
<keyword evidence="2 6" id="KW-0031">Aminopeptidase</keyword>
<evidence type="ECO:0000256" key="4">
    <source>
        <dbReference type="ARBA" id="ARBA00022723"/>
    </source>
</evidence>
<sequence>MSKYIKTLEQIEGIRKSCHEMAVIFDKLIPLVKPGLDIGDLESVACKLIAEVGGRPAFKGYKTHKSAVPFPSALCVSVNNEIVHGVAIPGRILYNGDIVGVDVGMELGGYYSDMARTLPVGEISPKAQKLLEVTERALYLGIDQMKAGNTLDDVGLAIQRFVEPNGFSVVRELVGHGVGLDVHEEPQVPHYGIKEAGLPNVRLQAGMVLALEPMVNEGDWHIKLGKDGFAFVTKDGKLSAHFENTVLITEEGPEILTM</sequence>
<evidence type="ECO:0000256" key="2">
    <source>
        <dbReference type="ARBA" id="ARBA00022438"/>
    </source>
</evidence>
<feature type="binding site" evidence="6">
    <location>
        <position position="84"/>
    </location>
    <ligand>
        <name>substrate</name>
    </ligand>
</feature>
<dbReference type="InterPro" id="IPR001714">
    <property type="entry name" value="Pept_M24_MAP"/>
</dbReference>
<feature type="binding site" evidence="6">
    <location>
        <position position="183"/>
    </location>
    <ligand>
        <name>substrate</name>
    </ligand>
</feature>
<name>A0A2M6WU28_9BACT</name>
<feature type="binding site" evidence="6">
    <location>
        <position position="176"/>
    </location>
    <ligand>
        <name>a divalent metal cation</name>
        <dbReference type="ChEBI" id="CHEBI:60240"/>
        <label>2</label>
        <note>catalytic</note>
    </ligand>
</feature>
<dbReference type="CDD" id="cd01086">
    <property type="entry name" value="MetAP1"/>
    <property type="match status" value="1"/>
</dbReference>
<feature type="binding site" evidence="6">
    <location>
        <position position="243"/>
    </location>
    <ligand>
        <name>a divalent metal cation</name>
        <dbReference type="ChEBI" id="CHEBI:60240"/>
        <label>1</label>
    </ligand>
</feature>
<comment type="caution">
    <text evidence="9">The sequence shown here is derived from an EMBL/GenBank/DDBJ whole genome shotgun (WGS) entry which is preliminary data.</text>
</comment>
<evidence type="ECO:0000259" key="8">
    <source>
        <dbReference type="Pfam" id="PF00557"/>
    </source>
</evidence>
<dbReference type="Gene3D" id="3.90.230.10">
    <property type="entry name" value="Creatinase/methionine aminopeptidase superfamily"/>
    <property type="match status" value="1"/>
</dbReference>
<evidence type="ECO:0000256" key="7">
    <source>
        <dbReference type="RuleBase" id="RU003653"/>
    </source>
</evidence>
<dbReference type="GO" id="GO:0046872">
    <property type="term" value="F:metal ion binding"/>
    <property type="evidence" value="ECO:0007669"/>
    <property type="project" value="UniProtKB-UniRule"/>
</dbReference>
<accession>A0A2M6WU28</accession>
<dbReference type="GO" id="GO:0004239">
    <property type="term" value="F:initiator methionyl aminopeptidase activity"/>
    <property type="evidence" value="ECO:0007669"/>
    <property type="project" value="UniProtKB-UniRule"/>
</dbReference>
<feature type="binding site" evidence="6">
    <location>
        <position position="243"/>
    </location>
    <ligand>
        <name>a divalent metal cation</name>
        <dbReference type="ChEBI" id="CHEBI:60240"/>
        <label>2</label>
        <note>catalytic</note>
    </ligand>
</feature>
<evidence type="ECO:0000313" key="10">
    <source>
        <dbReference type="Proteomes" id="UP000228533"/>
    </source>
</evidence>
<reference evidence="10" key="1">
    <citation type="submission" date="2017-09" db="EMBL/GenBank/DDBJ databases">
        <title>Depth-based differentiation of microbial function through sediment-hosted aquifers and enrichment of novel symbionts in the deep terrestrial subsurface.</title>
        <authorList>
            <person name="Probst A.J."/>
            <person name="Ladd B."/>
            <person name="Jarett J.K."/>
            <person name="Geller-Mcgrath D.E."/>
            <person name="Sieber C.M.K."/>
            <person name="Emerson J.B."/>
            <person name="Anantharaman K."/>
            <person name="Thomas B.C."/>
            <person name="Malmstrom R."/>
            <person name="Stieglmeier M."/>
            <person name="Klingl A."/>
            <person name="Woyke T."/>
            <person name="Ryan C.M."/>
            <person name="Banfield J.F."/>
        </authorList>
    </citation>
    <scope>NUCLEOTIDE SEQUENCE [LARGE SCALE GENOMIC DNA]</scope>
</reference>
<feature type="binding site" evidence="6">
    <location>
        <position position="113"/>
    </location>
    <ligand>
        <name>a divalent metal cation</name>
        <dbReference type="ChEBI" id="CHEBI:60240"/>
        <label>2</label>
        <note>catalytic</note>
    </ligand>
</feature>
<dbReference type="SUPFAM" id="SSF55920">
    <property type="entry name" value="Creatinase/aminopeptidase"/>
    <property type="match status" value="1"/>
</dbReference>
<dbReference type="PANTHER" id="PTHR43330">
    <property type="entry name" value="METHIONINE AMINOPEPTIDASE"/>
    <property type="match status" value="1"/>
</dbReference>
<dbReference type="PRINTS" id="PR00599">
    <property type="entry name" value="MAPEPTIDASE"/>
</dbReference>
<feature type="binding site" evidence="6">
    <location>
        <position position="102"/>
    </location>
    <ligand>
        <name>a divalent metal cation</name>
        <dbReference type="ChEBI" id="CHEBI:60240"/>
        <label>1</label>
    </ligand>
</feature>
<keyword evidence="4 6" id="KW-0479">Metal-binding</keyword>
<comment type="similarity">
    <text evidence="6">Belongs to the peptidase M24A family. Methionine aminopeptidase type 1 subfamily.</text>
</comment>
<dbReference type="NCBIfam" id="TIGR00500">
    <property type="entry name" value="met_pdase_I"/>
    <property type="match status" value="1"/>
</dbReference>
<comment type="subunit">
    <text evidence="6">Monomer.</text>
</comment>
<evidence type="ECO:0000256" key="3">
    <source>
        <dbReference type="ARBA" id="ARBA00022670"/>
    </source>
</evidence>